<evidence type="ECO:0000313" key="2">
    <source>
        <dbReference type="EMBL" id="CAH2060632.1"/>
    </source>
</evidence>
<sequence length="121" mass="12745">MAADSAVTTSPAVRSFISLRRASKVRSSGARTLPRVGVTGHKNHCPALQGHRDKCVASPPPPSPVARTSGRGGAGLAGKGIFPGEKHASRRPRQGRRGKVVARVDAPPKTLALDRVRSYSY</sequence>
<name>A0ABN8IPK5_9NEOP</name>
<feature type="compositionally biased region" description="Basic residues" evidence="1">
    <location>
        <begin position="88"/>
        <end position="100"/>
    </location>
</feature>
<proteinExistence type="predicted"/>
<accession>A0ABN8IPK5</accession>
<evidence type="ECO:0000256" key="1">
    <source>
        <dbReference type="SAM" id="MobiDB-lite"/>
    </source>
</evidence>
<keyword evidence="3" id="KW-1185">Reference proteome</keyword>
<organism evidence="2 3">
    <name type="scientific">Iphiclides podalirius</name>
    <name type="common">scarce swallowtail</name>
    <dbReference type="NCBI Taxonomy" id="110791"/>
    <lineage>
        <taxon>Eukaryota</taxon>
        <taxon>Metazoa</taxon>
        <taxon>Ecdysozoa</taxon>
        <taxon>Arthropoda</taxon>
        <taxon>Hexapoda</taxon>
        <taxon>Insecta</taxon>
        <taxon>Pterygota</taxon>
        <taxon>Neoptera</taxon>
        <taxon>Endopterygota</taxon>
        <taxon>Lepidoptera</taxon>
        <taxon>Glossata</taxon>
        <taxon>Ditrysia</taxon>
        <taxon>Papilionoidea</taxon>
        <taxon>Papilionidae</taxon>
        <taxon>Papilioninae</taxon>
        <taxon>Iphiclides</taxon>
    </lineage>
</organism>
<evidence type="ECO:0000313" key="3">
    <source>
        <dbReference type="Proteomes" id="UP000837857"/>
    </source>
</evidence>
<dbReference type="EMBL" id="OW152839">
    <property type="protein sequence ID" value="CAH2060632.1"/>
    <property type="molecule type" value="Genomic_DNA"/>
</dbReference>
<feature type="non-terminal residue" evidence="2">
    <location>
        <position position="121"/>
    </location>
</feature>
<protein>
    <submittedName>
        <fullName evidence="2">Uncharacterized protein</fullName>
    </submittedName>
</protein>
<reference evidence="2" key="1">
    <citation type="submission" date="2022-03" db="EMBL/GenBank/DDBJ databases">
        <authorList>
            <person name="Martin H S."/>
        </authorList>
    </citation>
    <scope>NUCLEOTIDE SEQUENCE</scope>
</reference>
<dbReference type="Proteomes" id="UP000837857">
    <property type="component" value="Chromosome 27"/>
</dbReference>
<gene>
    <name evidence="2" type="ORF">IPOD504_LOCUS11124</name>
</gene>
<feature type="region of interest" description="Disordered" evidence="1">
    <location>
        <begin position="47"/>
        <end position="106"/>
    </location>
</feature>